<keyword evidence="2" id="KW-0732">Signal</keyword>
<comment type="caution">
    <text evidence="3">The sequence shown here is derived from an EMBL/GenBank/DDBJ whole genome shotgun (WGS) entry which is preliminary data.</text>
</comment>
<organism evidence="3 4">
    <name type="scientific">Pedobacter metabolipauper</name>
    <dbReference type="NCBI Taxonomy" id="425513"/>
    <lineage>
        <taxon>Bacteria</taxon>
        <taxon>Pseudomonadati</taxon>
        <taxon>Bacteroidota</taxon>
        <taxon>Sphingobacteriia</taxon>
        <taxon>Sphingobacteriales</taxon>
        <taxon>Sphingobacteriaceae</taxon>
        <taxon>Pedobacter</taxon>
    </lineage>
</organism>
<dbReference type="Proteomes" id="UP000295620">
    <property type="component" value="Unassembled WGS sequence"/>
</dbReference>
<feature type="transmembrane region" description="Helical" evidence="1">
    <location>
        <begin position="466"/>
        <end position="485"/>
    </location>
</feature>
<proteinExistence type="predicted"/>
<gene>
    <name evidence="3" type="ORF">ATK78_4109</name>
</gene>
<evidence type="ECO:0000256" key="2">
    <source>
        <dbReference type="SAM" id="SignalP"/>
    </source>
</evidence>
<keyword evidence="1" id="KW-1133">Transmembrane helix</keyword>
<reference evidence="3 4" key="1">
    <citation type="submission" date="2019-03" db="EMBL/GenBank/DDBJ databases">
        <title>Genomic Encyclopedia of Archaeal and Bacterial Type Strains, Phase II (KMG-II): from individual species to whole genera.</title>
        <authorList>
            <person name="Goeker M."/>
        </authorList>
    </citation>
    <scope>NUCLEOTIDE SEQUENCE [LARGE SCALE GENOMIC DNA]</scope>
    <source>
        <strain evidence="3 4">DSM 19035</strain>
    </source>
</reference>
<keyword evidence="1" id="KW-0812">Transmembrane</keyword>
<dbReference type="PANTHER" id="PTHR40940:SF2">
    <property type="entry name" value="BATD"/>
    <property type="match status" value="1"/>
</dbReference>
<accession>A0A4R6ST67</accession>
<dbReference type="PANTHER" id="PTHR40940">
    <property type="entry name" value="PROTEIN BATD-RELATED"/>
    <property type="match status" value="1"/>
</dbReference>
<evidence type="ECO:0000313" key="4">
    <source>
        <dbReference type="Proteomes" id="UP000295620"/>
    </source>
</evidence>
<dbReference type="AlphaFoldDB" id="A0A4R6ST67"/>
<evidence type="ECO:0000256" key="1">
    <source>
        <dbReference type="SAM" id="Phobius"/>
    </source>
</evidence>
<keyword evidence="4" id="KW-1185">Reference proteome</keyword>
<evidence type="ECO:0000313" key="3">
    <source>
        <dbReference type="EMBL" id="TDQ07093.1"/>
    </source>
</evidence>
<dbReference type="Pfam" id="PF13584">
    <property type="entry name" value="BatD"/>
    <property type="match status" value="2"/>
</dbReference>
<feature type="signal peptide" evidence="2">
    <location>
        <begin position="1"/>
        <end position="29"/>
    </location>
</feature>
<feature type="chain" id="PRO_5021006330" evidence="2">
    <location>
        <begin position="30"/>
        <end position="609"/>
    </location>
</feature>
<dbReference type="InterPro" id="IPR025738">
    <property type="entry name" value="BatD"/>
</dbReference>
<sequence>MLKIGSYRPMKIKYYVWLVLLFISNAAAAQDIKFVASASKTQVATGETFEVTFTANGNIDNFKPPGFGGFQVLSGPNQSSSMSSINGVTSVNIGLSYYLVPIKEGEFAIGPAIAIANGKQYRSAPLRIKVTKGRAVPQNNQSAADPVNAPATGNSTDISKRIFIRAVTNKSNVYQGEQLSVSYKLYTNIEIVDNGLDKLPDFNGFWSQEIKNNSQTVKWTTETYKGTRYNVALLKEIILFPERYGDLTLDPLAMTFVVRQSSAKSNDPFDLFFGSYEDVKYKIKSAPIAIHVKPLPEAGKPAGFQGAVGNFALLTAADKTELKANEALNYSIRITGSGNLKLLKTPEITFAADLEKYDPKVNDRITETVSGVSGTREYTYLLIPRHQGNYKIEPYKFSYFNPVSRKYITLTGSEFNLKVAKGAPGSAVAAFPAGSQQDVKMIDKDIRYIKTEGDLTKSGDDFFGSLGYYMLLAAGPVLFIAAFGYRKWHREHNKDVVVVKERKAGKLAVKHLETAQKQLQAGNQKAFYEAIYRGLYGYLADKFNIAAAALNKDHIAVQLRERKMSEGLITQLIETLDLCEMARYAPVSGTGEQQVYEKAKQIINDIENA</sequence>
<protein>
    <submittedName>
        <fullName evidence="3">Oxygen tolerance protein BatD</fullName>
    </submittedName>
</protein>
<name>A0A4R6ST67_9SPHI</name>
<dbReference type="EMBL" id="SNYC01000007">
    <property type="protein sequence ID" value="TDQ07093.1"/>
    <property type="molecule type" value="Genomic_DNA"/>
</dbReference>
<keyword evidence="1" id="KW-0472">Membrane</keyword>